<dbReference type="AlphaFoldDB" id="A0AAV2DXE0"/>
<sequence length="75" mass="8876">MKMKVPLNYEAERFKDKRLTRASNDQRRGRGDELAQECRRAEFRTLLKSPSPAQSHPLLEIDQICEIHQILRQDL</sequence>
<protein>
    <submittedName>
        <fullName evidence="1">Uncharacterized protein</fullName>
    </submittedName>
</protein>
<gene>
    <name evidence="1" type="ORF">LTRI10_LOCUS19803</name>
</gene>
<keyword evidence="2" id="KW-1185">Reference proteome</keyword>
<proteinExistence type="predicted"/>
<dbReference type="Proteomes" id="UP001497516">
    <property type="component" value="Chromosome 3"/>
</dbReference>
<evidence type="ECO:0000313" key="1">
    <source>
        <dbReference type="EMBL" id="CAL1378204.1"/>
    </source>
</evidence>
<dbReference type="EMBL" id="OZ034816">
    <property type="protein sequence ID" value="CAL1378204.1"/>
    <property type="molecule type" value="Genomic_DNA"/>
</dbReference>
<accession>A0AAV2DXE0</accession>
<reference evidence="1 2" key="1">
    <citation type="submission" date="2024-04" db="EMBL/GenBank/DDBJ databases">
        <authorList>
            <person name="Fracassetti M."/>
        </authorList>
    </citation>
    <scope>NUCLEOTIDE SEQUENCE [LARGE SCALE GENOMIC DNA]</scope>
</reference>
<organism evidence="1 2">
    <name type="scientific">Linum trigynum</name>
    <dbReference type="NCBI Taxonomy" id="586398"/>
    <lineage>
        <taxon>Eukaryota</taxon>
        <taxon>Viridiplantae</taxon>
        <taxon>Streptophyta</taxon>
        <taxon>Embryophyta</taxon>
        <taxon>Tracheophyta</taxon>
        <taxon>Spermatophyta</taxon>
        <taxon>Magnoliopsida</taxon>
        <taxon>eudicotyledons</taxon>
        <taxon>Gunneridae</taxon>
        <taxon>Pentapetalae</taxon>
        <taxon>rosids</taxon>
        <taxon>fabids</taxon>
        <taxon>Malpighiales</taxon>
        <taxon>Linaceae</taxon>
        <taxon>Linum</taxon>
    </lineage>
</organism>
<evidence type="ECO:0000313" key="2">
    <source>
        <dbReference type="Proteomes" id="UP001497516"/>
    </source>
</evidence>
<name>A0AAV2DXE0_9ROSI</name>